<sequence>MKKFLLIIFSFACFTTINANPLPSPPPIIGLSEIGFDSDGKWVIELGYQNIYNENTYMPVDSIFICSSTGRARLKNLRFEGYAGVMLVRNDSLLSNLIINPTGDSIQIEYHYRQYSSTTKGLYTPLVFGDFKNATLACPQTGKSIASYFVFNNTSHNFTPIFANVYSIDKSPTLGVENDTTGMCGTLKGKIYDQNNQLLINSTHDFSTYGLFNFKPSPDGSYSVKAFSFKNRISKMYYSEGYNNFIVDILPIEFNMMPDSVIFVDVHIQKITAVDEIKSDQVTMLQVSPNPITDLSFKYEVSIPVKSSDSYIEMISLSGQRIMQFPITENIGKINLPANTTKGVYTLRLLVNNKNYGTLKIIIAGK</sequence>
<proteinExistence type="predicted"/>
<protein>
    <recommendedName>
        <fullName evidence="2">Secretion system C-terminal sorting domain-containing protein</fullName>
    </recommendedName>
</protein>
<accession>A0A644W2D2</accession>
<name>A0A644W2D2_9ZZZZ</name>
<reference evidence="1" key="1">
    <citation type="submission" date="2019-08" db="EMBL/GenBank/DDBJ databases">
        <authorList>
            <person name="Kucharzyk K."/>
            <person name="Murdoch R.W."/>
            <person name="Higgins S."/>
            <person name="Loffler F."/>
        </authorList>
    </citation>
    <scope>NUCLEOTIDE SEQUENCE</scope>
</reference>
<organism evidence="1">
    <name type="scientific">bioreactor metagenome</name>
    <dbReference type="NCBI Taxonomy" id="1076179"/>
    <lineage>
        <taxon>unclassified sequences</taxon>
        <taxon>metagenomes</taxon>
        <taxon>ecological metagenomes</taxon>
    </lineage>
</organism>
<dbReference type="AlphaFoldDB" id="A0A644W2D2"/>
<comment type="caution">
    <text evidence="1">The sequence shown here is derived from an EMBL/GenBank/DDBJ whole genome shotgun (WGS) entry which is preliminary data.</text>
</comment>
<dbReference type="EMBL" id="VSSQ01000519">
    <property type="protein sequence ID" value="MPL96653.1"/>
    <property type="molecule type" value="Genomic_DNA"/>
</dbReference>
<evidence type="ECO:0008006" key="2">
    <source>
        <dbReference type="Google" id="ProtNLM"/>
    </source>
</evidence>
<gene>
    <name evidence="1" type="ORF">SDC9_42835</name>
</gene>
<evidence type="ECO:0000313" key="1">
    <source>
        <dbReference type="EMBL" id="MPL96653.1"/>
    </source>
</evidence>